<feature type="compositionally biased region" description="Basic residues" evidence="1">
    <location>
        <begin position="34"/>
        <end position="44"/>
    </location>
</feature>
<evidence type="ECO:0000256" key="1">
    <source>
        <dbReference type="SAM" id="MobiDB-lite"/>
    </source>
</evidence>
<proteinExistence type="predicted"/>
<dbReference type="AlphaFoldDB" id="A0A017T089"/>
<accession>A0A017T089</accession>
<reference evidence="2 3" key="1">
    <citation type="submission" date="2013-05" db="EMBL/GenBank/DDBJ databases">
        <title>Genome assembly of Chondromyces apiculatus DSM 436.</title>
        <authorList>
            <person name="Sharma G."/>
            <person name="Khatri I."/>
            <person name="Kaur C."/>
            <person name="Mayilraj S."/>
            <person name="Subramanian S."/>
        </authorList>
    </citation>
    <scope>NUCLEOTIDE SEQUENCE [LARGE SCALE GENOMIC DNA]</scope>
    <source>
        <strain evidence="2 3">DSM 436</strain>
    </source>
</reference>
<feature type="region of interest" description="Disordered" evidence="1">
    <location>
        <begin position="1"/>
        <end position="107"/>
    </location>
</feature>
<dbReference type="EMBL" id="ASRX01000063">
    <property type="protein sequence ID" value="EYF02275.1"/>
    <property type="molecule type" value="Genomic_DNA"/>
</dbReference>
<evidence type="ECO:0000313" key="3">
    <source>
        <dbReference type="Proteomes" id="UP000019678"/>
    </source>
</evidence>
<organism evidence="2 3">
    <name type="scientific">Chondromyces apiculatus DSM 436</name>
    <dbReference type="NCBI Taxonomy" id="1192034"/>
    <lineage>
        <taxon>Bacteria</taxon>
        <taxon>Pseudomonadati</taxon>
        <taxon>Myxococcota</taxon>
        <taxon>Polyangia</taxon>
        <taxon>Polyangiales</taxon>
        <taxon>Polyangiaceae</taxon>
        <taxon>Chondromyces</taxon>
    </lineage>
</organism>
<dbReference type="Proteomes" id="UP000019678">
    <property type="component" value="Unassembled WGS sequence"/>
</dbReference>
<sequence length="107" mass="12176">MTQRHHPRCPSALRRRRRCERPRPRPRPCDRRERPRRRLSRRGSHGTIGQQSRSARVLHGSIVAQPAPAGADPDARGYSPEGRLARAHLARPAQGRYPSIVPRTRAS</sequence>
<comment type="caution">
    <text evidence="2">The sequence shown here is derived from an EMBL/GenBank/DDBJ whole genome shotgun (WGS) entry which is preliminary data.</text>
</comment>
<feature type="compositionally biased region" description="Basic and acidic residues" evidence="1">
    <location>
        <begin position="21"/>
        <end position="33"/>
    </location>
</feature>
<keyword evidence="3" id="KW-1185">Reference proteome</keyword>
<protein>
    <submittedName>
        <fullName evidence="2">Uncharacterized protein</fullName>
    </submittedName>
</protein>
<evidence type="ECO:0000313" key="2">
    <source>
        <dbReference type="EMBL" id="EYF02275.1"/>
    </source>
</evidence>
<gene>
    <name evidence="2" type="ORF">CAP_7347</name>
</gene>
<name>A0A017T089_9BACT</name>
<feature type="compositionally biased region" description="Basic residues" evidence="1">
    <location>
        <begin position="1"/>
        <end position="20"/>
    </location>
</feature>
<dbReference type="STRING" id="1192034.CAP_7347"/>